<feature type="transmembrane region" description="Helical" evidence="1">
    <location>
        <begin position="220"/>
        <end position="241"/>
    </location>
</feature>
<feature type="transmembrane region" description="Helical" evidence="1">
    <location>
        <begin position="331"/>
        <end position="348"/>
    </location>
</feature>
<feature type="transmembrane region" description="Helical" evidence="1">
    <location>
        <begin position="21"/>
        <end position="40"/>
    </location>
</feature>
<reference evidence="3 4" key="1">
    <citation type="submission" date="2017-08" db="EMBL/GenBank/DDBJ databases">
        <title>Complete genome of Colwellia sp. NB097-1, a psychrophile bacterium ioslated from Bering Sea.</title>
        <authorList>
            <person name="Chen X."/>
        </authorList>
    </citation>
    <scope>NUCLEOTIDE SEQUENCE [LARGE SCALE GENOMIC DNA]</scope>
    <source>
        <strain evidence="3 4">NB097-1</strain>
    </source>
</reference>
<feature type="transmembrane region" description="Helical" evidence="1">
    <location>
        <begin position="271"/>
        <end position="288"/>
    </location>
</feature>
<feature type="transmembrane region" description="Helical" evidence="1">
    <location>
        <begin position="52"/>
        <end position="73"/>
    </location>
</feature>
<dbReference type="GO" id="GO:0016020">
    <property type="term" value="C:membrane"/>
    <property type="evidence" value="ECO:0007669"/>
    <property type="project" value="TreeGrafter"/>
</dbReference>
<sequence length="360" mass="40907">MSYQNNIALSSVIDSKNNNFNLIRMLAALAVIVSHSYALALGNRELEPIKNLLGISLGSIAVDIFFITSGLLVTRSLLVRTDLKFFIVSRILRIFPALLVSVLFCVILGAYLTSFSLQNYLQDSTLLNFIIYNSTIIITDYQELPGVFYNAPLDSSVNGSLWTLPWELRMYVVLIGMGVLSYVLKKVNITFPIVPAIIVLIAISSTALYFHFHFNENFHWFYYKFFRFASAFFIGGGIYVLRNHISLNLKWVVIILSLLIFALYLNKATFFVMYIFTMPYLVLCAAYLPKGKILKYNTMGDFSYGTYIYAWPIQQTIAINIIGISPTEMTILAGTIVIVLSAISWNFIEKPSMKLKRYFI</sequence>
<keyword evidence="4" id="KW-1185">Reference proteome</keyword>
<evidence type="ECO:0000313" key="4">
    <source>
        <dbReference type="Proteomes" id="UP000202259"/>
    </source>
</evidence>
<dbReference type="Proteomes" id="UP000202259">
    <property type="component" value="Chromosome"/>
</dbReference>
<dbReference type="AlphaFoldDB" id="A0A222G856"/>
<dbReference type="InterPro" id="IPR002656">
    <property type="entry name" value="Acyl_transf_3_dom"/>
</dbReference>
<protein>
    <submittedName>
        <fullName evidence="3">Acyltransferase</fullName>
    </submittedName>
</protein>
<dbReference type="PANTHER" id="PTHR23028:SF53">
    <property type="entry name" value="ACYL_TRANSF_3 DOMAIN-CONTAINING PROTEIN"/>
    <property type="match status" value="1"/>
</dbReference>
<dbReference type="KEGG" id="cber:B5D82_09555"/>
<accession>A0A222G856</accession>
<evidence type="ECO:0000256" key="1">
    <source>
        <dbReference type="SAM" id="Phobius"/>
    </source>
</evidence>
<feature type="transmembrane region" description="Helical" evidence="1">
    <location>
        <begin position="308"/>
        <end position="325"/>
    </location>
</feature>
<keyword evidence="1" id="KW-1133">Transmembrane helix</keyword>
<dbReference type="InterPro" id="IPR050879">
    <property type="entry name" value="Acyltransferase_3"/>
</dbReference>
<dbReference type="GO" id="GO:0000271">
    <property type="term" value="P:polysaccharide biosynthetic process"/>
    <property type="evidence" value="ECO:0007669"/>
    <property type="project" value="TreeGrafter"/>
</dbReference>
<feature type="transmembrane region" description="Helical" evidence="1">
    <location>
        <begin position="168"/>
        <end position="184"/>
    </location>
</feature>
<feature type="transmembrane region" description="Helical" evidence="1">
    <location>
        <begin position="191"/>
        <end position="214"/>
    </location>
</feature>
<keyword evidence="3" id="KW-0012">Acyltransferase</keyword>
<feature type="transmembrane region" description="Helical" evidence="1">
    <location>
        <begin position="248"/>
        <end position="265"/>
    </location>
</feature>
<evidence type="ECO:0000313" key="3">
    <source>
        <dbReference type="EMBL" id="ASP47980.1"/>
    </source>
</evidence>
<keyword evidence="1" id="KW-0472">Membrane</keyword>
<feature type="domain" description="Acyltransferase 3" evidence="2">
    <location>
        <begin position="18"/>
        <end position="341"/>
    </location>
</feature>
<dbReference type="Pfam" id="PF01757">
    <property type="entry name" value="Acyl_transf_3"/>
    <property type="match status" value="1"/>
</dbReference>
<dbReference type="GO" id="GO:0016747">
    <property type="term" value="F:acyltransferase activity, transferring groups other than amino-acyl groups"/>
    <property type="evidence" value="ECO:0007669"/>
    <property type="project" value="InterPro"/>
</dbReference>
<evidence type="ECO:0000259" key="2">
    <source>
        <dbReference type="Pfam" id="PF01757"/>
    </source>
</evidence>
<keyword evidence="3" id="KW-0808">Transferase</keyword>
<name>A0A222G856_9GAMM</name>
<dbReference type="RefSeq" id="WP_081151098.1">
    <property type="nucleotide sequence ID" value="NZ_CP020465.1"/>
</dbReference>
<dbReference type="PANTHER" id="PTHR23028">
    <property type="entry name" value="ACETYLTRANSFERASE"/>
    <property type="match status" value="1"/>
</dbReference>
<dbReference type="OrthoDB" id="9767863at2"/>
<organism evidence="3 4">
    <name type="scientific">Cognaticolwellia beringensis</name>
    <dbReference type="NCBI Taxonomy" id="1967665"/>
    <lineage>
        <taxon>Bacteria</taxon>
        <taxon>Pseudomonadati</taxon>
        <taxon>Pseudomonadota</taxon>
        <taxon>Gammaproteobacteria</taxon>
        <taxon>Alteromonadales</taxon>
        <taxon>Colwelliaceae</taxon>
        <taxon>Cognaticolwellia</taxon>
    </lineage>
</organism>
<dbReference type="EMBL" id="CP020465">
    <property type="protein sequence ID" value="ASP47980.1"/>
    <property type="molecule type" value="Genomic_DNA"/>
</dbReference>
<gene>
    <name evidence="3" type="ORF">B5D82_09555</name>
</gene>
<feature type="transmembrane region" description="Helical" evidence="1">
    <location>
        <begin position="94"/>
        <end position="112"/>
    </location>
</feature>
<proteinExistence type="predicted"/>
<keyword evidence="1" id="KW-0812">Transmembrane</keyword>